<name>A0A4R3KS84_9FIRM</name>
<reference evidence="2 3" key="1">
    <citation type="submission" date="2019-03" db="EMBL/GenBank/DDBJ databases">
        <title>Genomic Encyclopedia of Type Strains, Phase IV (KMG-IV): sequencing the most valuable type-strain genomes for metagenomic binning, comparative biology and taxonomic classification.</title>
        <authorList>
            <person name="Goeker M."/>
        </authorList>
    </citation>
    <scope>NUCLEOTIDE SEQUENCE [LARGE SCALE GENOMIC DNA]</scope>
    <source>
        <strain evidence="2 3">DSM 26752</strain>
    </source>
</reference>
<dbReference type="SUPFAM" id="SSF88723">
    <property type="entry name" value="PIN domain-like"/>
    <property type="match status" value="1"/>
</dbReference>
<evidence type="ECO:0000313" key="2">
    <source>
        <dbReference type="EMBL" id="TCS87090.1"/>
    </source>
</evidence>
<dbReference type="RefSeq" id="WP_132029080.1">
    <property type="nucleotide sequence ID" value="NZ_CP068564.1"/>
</dbReference>
<sequence>MGINNRETILLDTNCFIYYFEDNPNYADKLEKIFIEIQDGKNEAFMSIISFMEILVKPKKYNNVFLENRYKLILSNYPNLSIIDVDYKIADITSRLRANYNIKTPDAIILATGISMNVDYFITNDIKLKSVCSQENIETIAIENVGD</sequence>
<gene>
    <name evidence="2" type="ORF">EDD65_11248</name>
</gene>
<evidence type="ECO:0000259" key="1">
    <source>
        <dbReference type="Pfam" id="PF01850"/>
    </source>
</evidence>
<comment type="caution">
    <text evidence="2">The sequence shown here is derived from an EMBL/GenBank/DDBJ whole genome shotgun (WGS) entry which is preliminary data.</text>
</comment>
<dbReference type="InterPro" id="IPR029060">
    <property type="entry name" value="PIN-like_dom_sf"/>
</dbReference>
<dbReference type="OrthoDB" id="597982at2"/>
<organism evidence="2 3">
    <name type="scientific">Keratinibaculum paraultunense</name>
    <dbReference type="NCBI Taxonomy" id="1278232"/>
    <lineage>
        <taxon>Bacteria</taxon>
        <taxon>Bacillati</taxon>
        <taxon>Bacillota</taxon>
        <taxon>Tissierellia</taxon>
        <taxon>Tissierellales</taxon>
        <taxon>Tepidimicrobiaceae</taxon>
        <taxon>Keratinibaculum</taxon>
    </lineage>
</organism>
<dbReference type="Proteomes" id="UP000294567">
    <property type="component" value="Unassembled WGS sequence"/>
</dbReference>
<accession>A0A4R3KS84</accession>
<dbReference type="InterPro" id="IPR002716">
    <property type="entry name" value="PIN_dom"/>
</dbReference>
<evidence type="ECO:0000313" key="3">
    <source>
        <dbReference type="Proteomes" id="UP000294567"/>
    </source>
</evidence>
<dbReference type="EMBL" id="SMAE01000012">
    <property type="protein sequence ID" value="TCS87090.1"/>
    <property type="molecule type" value="Genomic_DNA"/>
</dbReference>
<keyword evidence="3" id="KW-1185">Reference proteome</keyword>
<dbReference type="PANTHER" id="PTHR39677">
    <property type="entry name" value="RIBONUCLEASE VAPC6"/>
    <property type="match status" value="1"/>
</dbReference>
<protein>
    <submittedName>
        <fullName evidence="2">Putative nucleic acid-binding protein</fullName>
    </submittedName>
</protein>
<proteinExistence type="predicted"/>
<dbReference type="AlphaFoldDB" id="A0A4R3KS84"/>
<dbReference type="Pfam" id="PF01850">
    <property type="entry name" value="PIN"/>
    <property type="match status" value="1"/>
</dbReference>
<feature type="domain" description="PIN" evidence="1">
    <location>
        <begin position="9"/>
        <end position="131"/>
    </location>
</feature>
<dbReference type="PANTHER" id="PTHR39677:SF4">
    <property type="entry name" value="RIBONUCLEASE VAPC6"/>
    <property type="match status" value="1"/>
</dbReference>
<dbReference type="Gene3D" id="3.40.50.1010">
    <property type="entry name" value="5'-nuclease"/>
    <property type="match status" value="1"/>
</dbReference>